<dbReference type="AlphaFoldDB" id="A0A4U8S3S5"/>
<evidence type="ECO:0000313" key="2">
    <source>
        <dbReference type="EMBL" id="TLD80369.1"/>
    </source>
</evidence>
<evidence type="ECO:0000256" key="1">
    <source>
        <dbReference type="SAM" id="MobiDB-lite"/>
    </source>
</evidence>
<name>A0A4U8S3S5_9HELI</name>
<feature type="region of interest" description="Disordered" evidence="1">
    <location>
        <begin position="186"/>
        <end position="213"/>
    </location>
</feature>
<dbReference type="OrthoDB" id="5320715at2"/>
<sequence>MAFVKLTQEKNPKLAIQTNTSLNYKDKDGNIKQRKPETALLESIKEAGKVAAMEQGTVTLSAAINGEWKNYFVNRMQDYSIRLIPTDDSKNKDKIIYVNSFKTEEGKYFYAINTKQEAGKTFVEGLETNTSKDGQSSYIKANIRLSNENIKQDLLNKGEQAKDYVAIVSKDGFHVVLEKDLTHQLQKDQAKHVQQDMQSEKVSTKKQDKGMER</sequence>
<comment type="caution">
    <text evidence="2">The sequence shown here is derived from an EMBL/GenBank/DDBJ whole genome shotgun (WGS) entry which is preliminary data.</text>
</comment>
<organism evidence="2 3">
    <name type="scientific">Helicobacter trogontum</name>
    <dbReference type="NCBI Taxonomy" id="50960"/>
    <lineage>
        <taxon>Bacteria</taxon>
        <taxon>Pseudomonadati</taxon>
        <taxon>Campylobacterota</taxon>
        <taxon>Epsilonproteobacteria</taxon>
        <taxon>Campylobacterales</taxon>
        <taxon>Helicobacteraceae</taxon>
        <taxon>Helicobacter</taxon>
    </lineage>
</organism>
<gene>
    <name evidence="2" type="ORF">LS81_009540</name>
</gene>
<dbReference type="Proteomes" id="UP000029878">
    <property type="component" value="Unassembled WGS sequence"/>
</dbReference>
<dbReference type="EMBL" id="JRPL02000033">
    <property type="protein sequence ID" value="TLD80369.1"/>
    <property type="molecule type" value="Genomic_DNA"/>
</dbReference>
<reference evidence="2 3" key="1">
    <citation type="journal article" date="2014" name="Genome Announc.">
        <title>Draft genome sequences of eight enterohepatic helicobacter species isolated from both laboratory and wild rodents.</title>
        <authorList>
            <person name="Sheh A."/>
            <person name="Shen Z."/>
            <person name="Fox J.G."/>
        </authorList>
    </citation>
    <scope>NUCLEOTIDE SEQUENCE [LARGE SCALE GENOMIC DNA]</scope>
    <source>
        <strain evidence="2 3">ATCC 700114</strain>
    </source>
</reference>
<proteinExistence type="predicted"/>
<evidence type="ECO:0000313" key="3">
    <source>
        <dbReference type="Proteomes" id="UP000029878"/>
    </source>
</evidence>
<dbReference type="RefSeq" id="WP_034347809.1">
    <property type="nucleotide sequence ID" value="NZ_FZNG01000021.1"/>
</dbReference>
<accession>A0A4U8S3S5</accession>
<protein>
    <submittedName>
        <fullName evidence="2">Uncharacterized protein</fullName>
    </submittedName>
</protein>